<dbReference type="OrthoDB" id="9793869at2"/>
<dbReference type="AlphaFoldDB" id="F9U5N9"/>
<dbReference type="EMBL" id="AFWV01000001">
    <property type="protein sequence ID" value="EGV20462.1"/>
    <property type="molecule type" value="Genomic_DNA"/>
</dbReference>
<evidence type="ECO:0000313" key="2">
    <source>
        <dbReference type="EMBL" id="EGV20462.1"/>
    </source>
</evidence>
<reference evidence="2 3" key="1">
    <citation type="submission" date="2011-06" db="EMBL/GenBank/DDBJ databases">
        <title>The draft genome of Thiocapsa marina 5811.</title>
        <authorList>
            <consortium name="US DOE Joint Genome Institute (JGI-PGF)"/>
            <person name="Lucas S."/>
            <person name="Han J."/>
            <person name="Cheng J.-F."/>
            <person name="Goodwin L."/>
            <person name="Pitluck S."/>
            <person name="Peters L."/>
            <person name="Land M.L."/>
            <person name="Hauser L."/>
            <person name="Vogl K."/>
            <person name="Liu Z."/>
            <person name="Imhoff J."/>
            <person name="Thiel V."/>
            <person name="Frigaard N.-U."/>
            <person name="Bryant D."/>
            <person name="Woyke T.J."/>
        </authorList>
    </citation>
    <scope>NUCLEOTIDE SEQUENCE [LARGE SCALE GENOMIC DNA]</scope>
    <source>
        <strain evidence="2 3">5811</strain>
    </source>
</reference>
<dbReference type="eggNOG" id="COG3093">
    <property type="taxonomic scope" value="Bacteria"/>
</dbReference>
<dbReference type="PATRIC" id="fig|768671.3.peg.273"/>
<dbReference type="Proteomes" id="UP000005459">
    <property type="component" value="Unassembled WGS sequence"/>
</dbReference>
<dbReference type="GO" id="GO:0003677">
    <property type="term" value="F:DNA binding"/>
    <property type="evidence" value="ECO:0007669"/>
    <property type="project" value="UniProtKB-KW"/>
</dbReference>
<dbReference type="NCBIfam" id="TIGR02607">
    <property type="entry name" value="antidote_HigA"/>
    <property type="match status" value="1"/>
</dbReference>
<sequence>MPIRDIAPVHPGEHLSEFLNELGIDPERAAADLRIPARRLDAVLAGAQGISADMALRLGRYFGTTPAFWMSLQSKYDLEQASDALSDEMNRIARVG</sequence>
<keyword evidence="1" id="KW-0238">DNA-binding</keyword>
<name>F9U5N9_9GAMM</name>
<evidence type="ECO:0000313" key="3">
    <source>
        <dbReference type="Proteomes" id="UP000005459"/>
    </source>
</evidence>
<dbReference type="InterPro" id="IPR010982">
    <property type="entry name" value="Lambda_DNA-bd_dom_sf"/>
</dbReference>
<dbReference type="InterPro" id="IPR013430">
    <property type="entry name" value="Toxin_antidote_HigA"/>
</dbReference>
<evidence type="ECO:0000256" key="1">
    <source>
        <dbReference type="ARBA" id="ARBA00023125"/>
    </source>
</evidence>
<proteinExistence type="predicted"/>
<dbReference type="RefSeq" id="WP_007191118.1">
    <property type="nucleotide sequence ID" value="NZ_AFWV01000001.1"/>
</dbReference>
<dbReference type="PANTHER" id="PTHR36924:SF1">
    <property type="entry name" value="ANTITOXIN HIGA-1"/>
    <property type="match status" value="1"/>
</dbReference>
<dbReference type="STRING" id="768671.ThimaDRAFT_0240"/>
<dbReference type="PANTHER" id="PTHR36924">
    <property type="entry name" value="ANTITOXIN HIGA-1"/>
    <property type="match status" value="1"/>
</dbReference>
<keyword evidence="3" id="KW-1185">Reference proteome</keyword>
<accession>F9U5N9</accession>
<dbReference type="SUPFAM" id="SSF47413">
    <property type="entry name" value="lambda repressor-like DNA-binding domains"/>
    <property type="match status" value="1"/>
</dbReference>
<protein>
    <submittedName>
        <fullName evidence="2">Putative plasmid maintenance system antidote protein, XRE family</fullName>
    </submittedName>
</protein>
<dbReference type="Gene3D" id="1.10.260.40">
    <property type="entry name" value="lambda repressor-like DNA-binding domains"/>
    <property type="match status" value="1"/>
</dbReference>
<gene>
    <name evidence="2" type="ORF">ThimaDRAFT_0240</name>
</gene>
<organism evidence="2 3">
    <name type="scientific">Thiocapsa marina 5811</name>
    <dbReference type="NCBI Taxonomy" id="768671"/>
    <lineage>
        <taxon>Bacteria</taxon>
        <taxon>Pseudomonadati</taxon>
        <taxon>Pseudomonadota</taxon>
        <taxon>Gammaproteobacteria</taxon>
        <taxon>Chromatiales</taxon>
        <taxon>Chromatiaceae</taxon>
        <taxon>Thiocapsa</taxon>
    </lineage>
</organism>